<dbReference type="InterPro" id="IPR014756">
    <property type="entry name" value="Ig_E-set"/>
</dbReference>
<proteinExistence type="predicted"/>
<evidence type="ECO:0000313" key="9">
    <source>
        <dbReference type="EMBL" id="GED05224.1"/>
    </source>
</evidence>
<evidence type="ECO:0000313" key="10">
    <source>
        <dbReference type="Proteomes" id="UP000316612"/>
    </source>
</evidence>
<dbReference type="InterPro" id="IPR014755">
    <property type="entry name" value="Cu-Rt/internalin_Ig-like"/>
</dbReference>
<dbReference type="Gene3D" id="2.60.40.1220">
    <property type="match status" value="1"/>
</dbReference>
<dbReference type="OrthoDB" id="5242236at2"/>
<dbReference type="PANTHER" id="PTHR34820:SF4">
    <property type="entry name" value="INNER MEMBRANE PROTEIN YEBZ"/>
    <property type="match status" value="1"/>
</dbReference>
<keyword evidence="2" id="KW-0479">Metal-binding</keyword>
<feature type="signal peptide" evidence="7">
    <location>
        <begin position="1"/>
        <end position="26"/>
    </location>
</feature>
<dbReference type="InterPro" id="IPR007348">
    <property type="entry name" value="CopC_dom"/>
</dbReference>
<evidence type="ECO:0000256" key="1">
    <source>
        <dbReference type="ARBA" id="ARBA00004196"/>
    </source>
</evidence>
<evidence type="ECO:0000256" key="5">
    <source>
        <dbReference type="SAM" id="MobiDB-lite"/>
    </source>
</evidence>
<dbReference type="GO" id="GO:0042597">
    <property type="term" value="C:periplasmic space"/>
    <property type="evidence" value="ECO:0007669"/>
    <property type="project" value="InterPro"/>
</dbReference>
<feature type="domain" description="CopC" evidence="8">
    <location>
        <begin position="30"/>
        <end position="125"/>
    </location>
</feature>
<comment type="caution">
    <text evidence="9">The sequence shown here is derived from an EMBL/GenBank/DDBJ whole genome shotgun (WGS) entry which is preliminary data.</text>
</comment>
<dbReference type="InterPro" id="IPR032694">
    <property type="entry name" value="CopC/D"/>
</dbReference>
<dbReference type="SUPFAM" id="SSF81296">
    <property type="entry name" value="E set domains"/>
    <property type="match status" value="1"/>
</dbReference>
<feature type="transmembrane region" description="Helical" evidence="6">
    <location>
        <begin position="177"/>
        <end position="198"/>
    </location>
</feature>
<name>A0A4Y4DMW8_GLUUR</name>
<dbReference type="GO" id="GO:0046688">
    <property type="term" value="P:response to copper ion"/>
    <property type="evidence" value="ECO:0007669"/>
    <property type="project" value="InterPro"/>
</dbReference>
<dbReference type="GO" id="GO:0006825">
    <property type="term" value="P:copper ion transport"/>
    <property type="evidence" value="ECO:0007669"/>
    <property type="project" value="InterPro"/>
</dbReference>
<feature type="region of interest" description="Disordered" evidence="5">
    <location>
        <begin position="129"/>
        <end position="164"/>
    </location>
</feature>
<dbReference type="EMBL" id="BJNY01000004">
    <property type="protein sequence ID" value="GED05224.1"/>
    <property type="molecule type" value="Genomic_DNA"/>
</dbReference>
<evidence type="ECO:0000256" key="3">
    <source>
        <dbReference type="ARBA" id="ARBA00022729"/>
    </source>
</evidence>
<organism evidence="9 10">
    <name type="scientific">Glutamicibacter uratoxydans</name>
    <name type="common">Arthrobacter uratoxydans</name>
    <dbReference type="NCBI Taxonomy" id="43667"/>
    <lineage>
        <taxon>Bacteria</taxon>
        <taxon>Bacillati</taxon>
        <taxon>Actinomycetota</taxon>
        <taxon>Actinomycetes</taxon>
        <taxon>Micrococcales</taxon>
        <taxon>Micrococcaceae</taxon>
        <taxon>Glutamicibacter</taxon>
    </lineage>
</organism>
<dbReference type="AlphaFoldDB" id="A0A4Y4DMW8"/>
<evidence type="ECO:0000259" key="8">
    <source>
        <dbReference type="Pfam" id="PF04234"/>
    </source>
</evidence>
<keyword evidence="6" id="KW-0812">Transmembrane</keyword>
<accession>A0A4Y4DMW8</accession>
<dbReference type="PANTHER" id="PTHR34820">
    <property type="entry name" value="INNER MEMBRANE PROTEIN YEBZ"/>
    <property type="match status" value="1"/>
</dbReference>
<evidence type="ECO:0000256" key="4">
    <source>
        <dbReference type="ARBA" id="ARBA00023008"/>
    </source>
</evidence>
<keyword evidence="3 7" id="KW-0732">Signal</keyword>
<keyword evidence="6" id="KW-0472">Membrane</keyword>
<keyword evidence="10" id="KW-1185">Reference proteome</keyword>
<evidence type="ECO:0000256" key="2">
    <source>
        <dbReference type="ARBA" id="ARBA00022723"/>
    </source>
</evidence>
<evidence type="ECO:0000256" key="7">
    <source>
        <dbReference type="SAM" id="SignalP"/>
    </source>
</evidence>
<dbReference type="GO" id="GO:0005886">
    <property type="term" value="C:plasma membrane"/>
    <property type="evidence" value="ECO:0007669"/>
    <property type="project" value="TreeGrafter"/>
</dbReference>
<dbReference type="Proteomes" id="UP000316612">
    <property type="component" value="Unassembled WGS sequence"/>
</dbReference>
<dbReference type="RefSeq" id="WP_141362095.1">
    <property type="nucleotide sequence ID" value="NZ_BAAAJL010000001.1"/>
</dbReference>
<keyword evidence="6" id="KW-1133">Transmembrane helix</keyword>
<gene>
    <name evidence="9" type="ORF">AUR04nite_07560</name>
</gene>
<dbReference type="GO" id="GO:0005507">
    <property type="term" value="F:copper ion binding"/>
    <property type="evidence" value="ECO:0007669"/>
    <property type="project" value="InterPro"/>
</dbReference>
<dbReference type="Pfam" id="PF04234">
    <property type="entry name" value="CopC"/>
    <property type="match status" value="1"/>
</dbReference>
<dbReference type="GO" id="GO:0030313">
    <property type="term" value="C:cell envelope"/>
    <property type="evidence" value="ECO:0007669"/>
    <property type="project" value="UniProtKB-SubCell"/>
</dbReference>
<evidence type="ECO:0000256" key="6">
    <source>
        <dbReference type="SAM" id="Phobius"/>
    </source>
</evidence>
<reference evidence="9 10" key="1">
    <citation type="submission" date="2019-06" db="EMBL/GenBank/DDBJ databases">
        <title>Whole genome shotgun sequence of Glutamicibacter uratoxydans NBRC 15515.</title>
        <authorList>
            <person name="Hosoyama A."/>
            <person name="Uohara A."/>
            <person name="Ohji S."/>
            <person name="Ichikawa N."/>
        </authorList>
    </citation>
    <scope>NUCLEOTIDE SEQUENCE [LARGE SCALE GENOMIC DNA]</scope>
    <source>
        <strain evidence="9 10">NBRC 15515</strain>
    </source>
</reference>
<comment type="subcellular location">
    <subcellularLocation>
        <location evidence="1">Cell envelope</location>
    </subcellularLocation>
</comment>
<feature type="chain" id="PRO_5039268321" description="CopC domain-containing protein" evidence="7">
    <location>
        <begin position="27"/>
        <end position="203"/>
    </location>
</feature>
<protein>
    <recommendedName>
        <fullName evidence="8">CopC domain-containing protein</fullName>
    </recommendedName>
</protein>
<feature type="compositionally biased region" description="Low complexity" evidence="5">
    <location>
        <begin position="129"/>
        <end position="163"/>
    </location>
</feature>
<keyword evidence="4" id="KW-0186">Copper</keyword>
<sequence length="203" mass="20303">MNIRTMTQRLAAGASIALLASFGAVAANAHDVLTGSSPKNGATVATSPKELTMTFSAELQKLPGADSTVAALSSEGKKLDATATTKGNTVTVVPEEKLANGDYTLAVRVISSDGHPVEDSIAFTVDAPAASPSAEASQTPVSSPAASDAASETPSDAPSEAPAQAPVQNLGAGVNPIVWIIIAVVVAGGLVAVLVNFARNNKK</sequence>